<evidence type="ECO:0000313" key="10">
    <source>
        <dbReference type="EMBL" id="GAF25567.1"/>
    </source>
</evidence>
<dbReference type="InterPro" id="IPR013525">
    <property type="entry name" value="ABC2_TM"/>
</dbReference>
<evidence type="ECO:0000256" key="7">
    <source>
        <dbReference type="ARBA" id="ARBA00023136"/>
    </source>
</evidence>
<dbReference type="InterPro" id="IPR047817">
    <property type="entry name" value="ABC2_TM_bact-type"/>
</dbReference>
<reference evidence="10" key="1">
    <citation type="journal article" date="2014" name="Gene">
        <title>Genome-guided analysis of transformation efficiency and carbon dioxide assimilation by Moorella thermoacetica Y72.</title>
        <authorList>
            <person name="Tsukahara K."/>
            <person name="Kita A."/>
            <person name="Nakashimada Y."/>
            <person name="Hoshino T."/>
            <person name="Murakami K."/>
        </authorList>
    </citation>
    <scope>NUCLEOTIDE SEQUENCE [LARGE SCALE GENOMIC DNA]</scope>
    <source>
        <strain evidence="10">Y72</strain>
    </source>
</reference>
<feature type="transmembrane region" description="Helical" evidence="8">
    <location>
        <begin position="281"/>
        <end position="303"/>
    </location>
</feature>
<evidence type="ECO:0000256" key="1">
    <source>
        <dbReference type="ARBA" id="ARBA00004651"/>
    </source>
</evidence>
<comment type="subcellular location">
    <subcellularLocation>
        <location evidence="1">Cell membrane</location>
        <topology evidence="1">Multi-pass membrane protein</topology>
    </subcellularLocation>
</comment>
<dbReference type="PANTHER" id="PTHR30294:SF29">
    <property type="entry name" value="MULTIDRUG ABC TRANSPORTER PERMEASE YBHS-RELATED"/>
    <property type="match status" value="1"/>
</dbReference>
<name>A0A0S6UAT7_NEOTH</name>
<dbReference type="GO" id="GO:0140359">
    <property type="term" value="F:ABC-type transporter activity"/>
    <property type="evidence" value="ECO:0007669"/>
    <property type="project" value="InterPro"/>
</dbReference>
<keyword evidence="4" id="KW-1003">Cell membrane</keyword>
<feature type="transmembrane region" description="Helical" evidence="8">
    <location>
        <begin position="368"/>
        <end position="388"/>
    </location>
</feature>
<dbReference type="Proteomes" id="UP000063718">
    <property type="component" value="Unassembled WGS sequence"/>
</dbReference>
<comment type="similarity">
    <text evidence="2">Belongs to the ABC-2 integral membrane protein family.</text>
</comment>
<evidence type="ECO:0000256" key="6">
    <source>
        <dbReference type="ARBA" id="ARBA00022989"/>
    </source>
</evidence>
<dbReference type="PANTHER" id="PTHR30294">
    <property type="entry name" value="MEMBRANE COMPONENT OF ABC TRANSPORTER YHHJ-RELATED"/>
    <property type="match status" value="1"/>
</dbReference>
<feature type="transmembrane region" description="Helical" evidence="8">
    <location>
        <begin position="202"/>
        <end position="224"/>
    </location>
</feature>
<feature type="domain" description="ABC transmembrane type-2" evidence="9">
    <location>
        <begin position="149"/>
        <end position="394"/>
    </location>
</feature>
<dbReference type="GO" id="GO:0005886">
    <property type="term" value="C:plasma membrane"/>
    <property type="evidence" value="ECO:0007669"/>
    <property type="project" value="UniProtKB-SubCell"/>
</dbReference>
<evidence type="ECO:0000256" key="3">
    <source>
        <dbReference type="ARBA" id="ARBA00022448"/>
    </source>
</evidence>
<dbReference type="PROSITE" id="PS51012">
    <property type="entry name" value="ABC_TM2"/>
    <property type="match status" value="1"/>
</dbReference>
<dbReference type="Pfam" id="PF12698">
    <property type="entry name" value="ABC2_membrane_3"/>
    <property type="match status" value="1"/>
</dbReference>
<accession>A0A0S6UAT7</accession>
<gene>
    <name evidence="10" type="ORF">MTY_0902</name>
</gene>
<evidence type="ECO:0000259" key="9">
    <source>
        <dbReference type="PROSITE" id="PS51012"/>
    </source>
</evidence>
<feature type="transmembrane region" description="Helical" evidence="8">
    <location>
        <begin position="315"/>
        <end position="332"/>
    </location>
</feature>
<keyword evidence="7 8" id="KW-0472">Membrane</keyword>
<keyword evidence="5 8" id="KW-0812">Transmembrane</keyword>
<keyword evidence="3" id="KW-0813">Transport</keyword>
<dbReference type="Gene3D" id="3.40.1710.10">
    <property type="entry name" value="abc type-2 transporter like domain"/>
    <property type="match status" value="1"/>
</dbReference>
<evidence type="ECO:0000256" key="2">
    <source>
        <dbReference type="ARBA" id="ARBA00007783"/>
    </source>
</evidence>
<protein>
    <submittedName>
        <fullName evidence="10">ABC-type multidrug transport system, permease component</fullName>
    </submittedName>
</protein>
<organism evidence="10">
    <name type="scientific">Moorella thermoacetica Y72</name>
    <dbReference type="NCBI Taxonomy" id="1325331"/>
    <lineage>
        <taxon>Bacteria</taxon>
        <taxon>Bacillati</taxon>
        <taxon>Bacillota</taxon>
        <taxon>Clostridia</taxon>
        <taxon>Neomoorellales</taxon>
        <taxon>Neomoorellaceae</taxon>
        <taxon>Neomoorella</taxon>
    </lineage>
</organism>
<keyword evidence="6 8" id="KW-1133">Transmembrane helix</keyword>
<evidence type="ECO:0000256" key="4">
    <source>
        <dbReference type="ARBA" id="ARBA00022475"/>
    </source>
</evidence>
<feature type="transmembrane region" description="Helical" evidence="8">
    <location>
        <begin position="36"/>
        <end position="57"/>
    </location>
</feature>
<proteinExistence type="inferred from homology"/>
<evidence type="ECO:0000256" key="5">
    <source>
        <dbReference type="ARBA" id="ARBA00022692"/>
    </source>
</evidence>
<feature type="transmembrane region" description="Helical" evidence="8">
    <location>
        <begin position="251"/>
        <end position="269"/>
    </location>
</feature>
<dbReference type="InterPro" id="IPR051449">
    <property type="entry name" value="ABC-2_transporter_component"/>
</dbReference>
<sequence length="415" mass="46947">MEQRLSLSRGVRGKSLMRQLLNIAHYEMLHIFKEKILFLMVFLVPLGYAALFGAAYVTAVLNNVPIAIVDLDDSKLSREIASAFANSPHFKVVDDIKTYPELQEGMKNGRLRAGVVIPEHFEQKLARHELTRVLTIYDGSNLIWGYNTRKYIREVFNEFSASSTASYLAGMGYTKNEIRSIMDTVSLNTEVWYNPTFSYTNFLFLGLVMMILHQIGLLSVSLTVTREKERKTWLQFLSAPVPAWKIFTGKAIPYFTANFFNYALLLWFASRFVHVKIGGSLGLILVLGLLYDLVITGAGFLISLHASNSLQVTRYVMLLSVPFFMISGYTWPGTHIPVFINYLARLLPSTWMVLGFRQVALKELDMSYVLPYIRALGLMAVLALFPAVTFAKRLTPRPQGGPVINNGPSYPARWK</sequence>
<dbReference type="AlphaFoldDB" id="A0A0S6UAT7"/>
<dbReference type="EMBL" id="DF238840">
    <property type="protein sequence ID" value="GAF25567.1"/>
    <property type="molecule type" value="Genomic_DNA"/>
</dbReference>
<evidence type="ECO:0000256" key="8">
    <source>
        <dbReference type="SAM" id="Phobius"/>
    </source>
</evidence>